<feature type="domain" description="Polyphosphate kinase C-terminal" evidence="11">
    <location>
        <begin position="323"/>
        <end position="487"/>
    </location>
</feature>
<name>A0A519BJX4_9DELT</name>
<dbReference type="GO" id="GO:0008976">
    <property type="term" value="F:polyphosphate kinase activity"/>
    <property type="evidence" value="ECO:0007669"/>
    <property type="project" value="UniProtKB-UniRule"/>
</dbReference>
<dbReference type="Proteomes" id="UP000319296">
    <property type="component" value="Unassembled WGS sequence"/>
</dbReference>
<comment type="caution">
    <text evidence="12">The sequence shown here is derived from an EMBL/GenBank/DDBJ whole genome shotgun (WGS) entry which is preliminary data.</text>
</comment>
<keyword evidence="4 6" id="KW-0418">Kinase</keyword>
<dbReference type="InterPro" id="IPR003414">
    <property type="entry name" value="PP_kinase"/>
</dbReference>
<evidence type="ECO:0000256" key="4">
    <source>
        <dbReference type="ARBA" id="ARBA00022777"/>
    </source>
</evidence>
<evidence type="ECO:0000256" key="6">
    <source>
        <dbReference type="HAMAP-Rule" id="MF_00347"/>
    </source>
</evidence>
<comment type="cofactor">
    <cofactor evidence="6">
        <name>Mg(2+)</name>
        <dbReference type="ChEBI" id="CHEBI:18420"/>
    </cofactor>
</comment>
<dbReference type="HAMAP" id="MF_00347">
    <property type="entry name" value="Polyphosphate_kinase"/>
    <property type="match status" value="1"/>
</dbReference>
<dbReference type="Pfam" id="PF17941">
    <property type="entry name" value="PP_kinase_C_1"/>
    <property type="match status" value="1"/>
</dbReference>
<feature type="binding site" evidence="6">
    <location>
        <position position="50"/>
    </location>
    <ligand>
        <name>ATP</name>
        <dbReference type="ChEBI" id="CHEBI:30616"/>
    </ligand>
</feature>
<accession>A0A519BJX4</accession>
<feature type="binding site" evidence="6">
    <location>
        <position position="367"/>
    </location>
    <ligand>
        <name>Mg(2+)</name>
        <dbReference type="ChEBI" id="CHEBI:18420"/>
    </ligand>
</feature>
<dbReference type="EC" id="2.7.4.1" evidence="6 7"/>
<feature type="active site" description="Phosphohistidine intermediate" evidence="6">
    <location>
        <position position="427"/>
    </location>
</feature>
<evidence type="ECO:0000256" key="2">
    <source>
        <dbReference type="ARBA" id="ARBA00022679"/>
    </source>
</evidence>
<keyword evidence="6" id="KW-0460">Magnesium</keyword>
<dbReference type="SUPFAM" id="SSF143724">
    <property type="entry name" value="PHP14-like"/>
    <property type="match status" value="1"/>
</dbReference>
<dbReference type="NCBIfam" id="TIGR03705">
    <property type="entry name" value="poly_P_kin"/>
    <property type="match status" value="1"/>
</dbReference>
<evidence type="ECO:0000259" key="8">
    <source>
        <dbReference type="Pfam" id="PF02503"/>
    </source>
</evidence>
<dbReference type="SUPFAM" id="SSF56024">
    <property type="entry name" value="Phospholipase D/nuclease"/>
    <property type="match status" value="2"/>
</dbReference>
<keyword evidence="5 6" id="KW-0067">ATP-binding</keyword>
<dbReference type="Pfam" id="PF13090">
    <property type="entry name" value="PP_kinase_C"/>
    <property type="match status" value="1"/>
</dbReference>
<comment type="PTM">
    <text evidence="6 7">An intermediate of this reaction is the autophosphorylated ppk in which a phosphate is covalently linked to a histidine residue through a N-P bond.</text>
</comment>
<comment type="similarity">
    <text evidence="6 7">Belongs to the polyphosphate kinase 1 (PPK1) family.</text>
</comment>
<dbReference type="GO" id="GO:0005524">
    <property type="term" value="F:ATP binding"/>
    <property type="evidence" value="ECO:0007669"/>
    <property type="project" value="UniProtKB-KW"/>
</dbReference>
<evidence type="ECO:0000259" key="10">
    <source>
        <dbReference type="Pfam" id="PF13090"/>
    </source>
</evidence>
<feature type="domain" description="Polyphosphate kinase middle" evidence="8">
    <location>
        <begin position="126"/>
        <end position="297"/>
    </location>
</feature>
<feature type="binding site" evidence="6">
    <location>
        <position position="460"/>
    </location>
    <ligand>
        <name>ATP</name>
        <dbReference type="ChEBI" id="CHEBI:30616"/>
    </ligand>
</feature>
<feature type="binding site" evidence="6">
    <location>
        <position position="584"/>
    </location>
    <ligand>
        <name>ATP</name>
        <dbReference type="ChEBI" id="CHEBI:30616"/>
    </ligand>
</feature>
<dbReference type="PIRSF" id="PIRSF015589">
    <property type="entry name" value="PP_kinase"/>
    <property type="match status" value="1"/>
</dbReference>
<dbReference type="Pfam" id="PF13089">
    <property type="entry name" value="PP_kinase_N"/>
    <property type="match status" value="1"/>
</dbReference>
<gene>
    <name evidence="12" type="primary">ppk1</name>
    <name evidence="6" type="synonym">ppk</name>
    <name evidence="12" type="ORF">EVG15_10540</name>
</gene>
<dbReference type="SUPFAM" id="SSF140356">
    <property type="entry name" value="PPK N-terminal domain-like"/>
    <property type="match status" value="1"/>
</dbReference>
<keyword evidence="1 6" id="KW-0597">Phosphoprotein</keyword>
<dbReference type="InterPro" id="IPR036830">
    <property type="entry name" value="PP_kinase_middle_dom_sf"/>
</dbReference>
<dbReference type="PROSITE" id="PS50890">
    <property type="entry name" value="PUA"/>
    <property type="match status" value="1"/>
</dbReference>
<dbReference type="InterPro" id="IPR025200">
    <property type="entry name" value="PPK_C_dom2"/>
</dbReference>
<dbReference type="PANTHER" id="PTHR30218:SF0">
    <property type="entry name" value="POLYPHOSPHATE KINASE"/>
    <property type="match status" value="1"/>
</dbReference>
<dbReference type="AlphaFoldDB" id="A0A519BJX4"/>
<evidence type="ECO:0000256" key="7">
    <source>
        <dbReference type="RuleBase" id="RU003800"/>
    </source>
</evidence>
<protein>
    <recommendedName>
        <fullName evidence="6 7">Polyphosphate kinase</fullName>
        <ecNumber evidence="6 7">2.7.4.1</ecNumber>
    </recommendedName>
    <alternativeName>
        <fullName evidence="6">ATP-polyphosphate phosphotransferase</fullName>
    </alternativeName>
    <alternativeName>
        <fullName evidence="6">Polyphosphoric acid kinase</fullName>
    </alternativeName>
</protein>
<dbReference type="GO" id="GO:0009358">
    <property type="term" value="C:polyphosphate kinase complex"/>
    <property type="evidence" value="ECO:0007669"/>
    <property type="project" value="InterPro"/>
</dbReference>
<dbReference type="GO" id="GO:0006799">
    <property type="term" value="P:polyphosphate biosynthetic process"/>
    <property type="evidence" value="ECO:0007669"/>
    <property type="project" value="UniProtKB-UniRule"/>
</dbReference>
<keyword evidence="2 6" id="KW-0808">Transferase</keyword>
<dbReference type="PANTHER" id="PTHR30218">
    <property type="entry name" value="POLYPHOSPHATE KINASE"/>
    <property type="match status" value="1"/>
</dbReference>
<sequence length="674" mass="77902">MKQIPILNKYPLINREISWLYFNRRVLHEALDANVPLLMKLQFLAIFSSNLDEFYMIRVAGVKEQIAAGYRPDDIDEILPKELLTSINLLSQQLMDEQQNIFISLKNECKKKEIIFVDKIEGEILEYAEDIWLQEISPAISPVTIGQTNPFPFIYNKILTIFVELRKGNLTYYSIITLENLERIYKIRLNNKIFILFAEQIILKFIGRIYYGYSINSYHVIRITRNADLTIEEGAEDLMESIEQQLSKRKKGNIVRVETNSALSNNGVIFLQKKLNFNSKDILFIKGGILDLSFLNDLNIDRPSLIYKPLKQYIPADIHLNSSIFKKIKTKDIVLYRPYSNFTVITKLIEISAEDPYVIAIKITLYRTNTDSGIVKNLIKAAHNGKQVSVIIELKARFEEEKNVEWAKLLEDSGCIVTYGFMNLKLHAKNLLIIRKENKKIVKYCHISTGNYNEITSKIYTDVDYITAEDSVGIDISTLFNNLMKYSDFSNYKRISMAPTMIRNDIIKLIEEEIKNAKKGKAAKIIAKINSLTDKKIIFKLYEASKSGVKIELIVRGICRLIPGLTGISDNISVKSIIGRFLEHSRILYFHAGGKEKIFISTADWMERNMDGRVELLFEIFEIEAKEKLKKILEYNLKDNTKSWILQKDQYSKAESSASVTLFNCQEYLMEHPL</sequence>
<evidence type="ECO:0000259" key="11">
    <source>
        <dbReference type="Pfam" id="PF17941"/>
    </source>
</evidence>
<comment type="function">
    <text evidence="6 7">Catalyzes the reversible transfer of the terminal phosphate of ATP to form a long-chain polyphosphate (polyP).</text>
</comment>
<comment type="catalytic activity">
    <reaction evidence="6 7">
        <text>[phosphate](n) + ATP = [phosphate](n+1) + ADP</text>
        <dbReference type="Rhea" id="RHEA:19573"/>
        <dbReference type="Rhea" id="RHEA-COMP:9859"/>
        <dbReference type="Rhea" id="RHEA-COMP:14280"/>
        <dbReference type="ChEBI" id="CHEBI:16838"/>
        <dbReference type="ChEBI" id="CHEBI:30616"/>
        <dbReference type="ChEBI" id="CHEBI:456216"/>
        <dbReference type="EC" id="2.7.4.1"/>
    </reaction>
</comment>
<evidence type="ECO:0000259" key="9">
    <source>
        <dbReference type="Pfam" id="PF13089"/>
    </source>
</evidence>
<dbReference type="InterPro" id="IPR036832">
    <property type="entry name" value="PPK_N_dom_sf"/>
</dbReference>
<evidence type="ECO:0000313" key="12">
    <source>
        <dbReference type="EMBL" id="RZD17570.1"/>
    </source>
</evidence>
<keyword evidence="3 6" id="KW-0547">Nucleotide-binding</keyword>
<dbReference type="NCBIfam" id="NF003921">
    <property type="entry name" value="PRK05443.2-2"/>
    <property type="match status" value="1"/>
</dbReference>
<feature type="binding site" evidence="6">
    <location>
        <position position="556"/>
    </location>
    <ligand>
        <name>ATP</name>
        <dbReference type="ChEBI" id="CHEBI:30616"/>
    </ligand>
</feature>
<evidence type="ECO:0000256" key="1">
    <source>
        <dbReference type="ARBA" id="ARBA00022553"/>
    </source>
</evidence>
<feature type="binding site" evidence="6">
    <location>
        <position position="397"/>
    </location>
    <ligand>
        <name>Mg(2+)</name>
        <dbReference type="ChEBI" id="CHEBI:18420"/>
    </ligand>
</feature>
<evidence type="ECO:0000313" key="13">
    <source>
        <dbReference type="Proteomes" id="UP000319296"/>
    </source>
</evidence>
<organism evidence="12 13">
    <name type="scientific">Candidatus Acididesulfobacter diazotrophicus</name>
    <dbReference type="NCBI Taxonomy" id="2597226"/>
    <lineage>
        <taxon>Bacteria</taxon>
        <taxon>Deltaproteobacteria</taxon>
        <taxon>Candidatus Acidulodesulfobacterales</taxon>
        <taxon>Candidatus Acididesulfobacter</taxon>
    </lineage>
</organism>
<evidence type="ECO:0000256" key="5">
    <source>
        <dbReference type="ARBA" id="ARBA00022840"/>
    </source>
</evidence>
<dbReference type="Gene3D" id="3.30.1840.10">
    <property type="entry name" value="Polyphosphate kinase middle domain"/>
    <property type="match status" value="1"/>
</dbReference>
<dbReference type="Gene3D" id="3.30.870.10">
    <property type="entry name" value="Endonuclease Chain A"/>
    <property type="match status" value="2"/>
</dbReference>
<dbReference type="EMBL" id="SGBB01000032">
    <property type="protein sequence ID" value="RZD17570.1"/>
    <property type="molecule type" value="Genomic_DNA"/>
</dbReference>
<feature type="domain" description="Polyphosphate kinase C-terminal" evidence="10">
    <location>
        <begin position="497"/>
        <end position="658"/>
    </location>
</feature>
<keyword evidence="6" id="KW-0479">Metal-binding</keyword>
<proteinExistence type="inferred from homology"/>
<evidence type="ECO:0000256" key="3">
    <source>
        <dbReference type="ARBA" id="ARBA00022741"/>
    </source>
</evidence>
<dbReference type="InterPro" id="IPR041108">
    <property type="entry name" value="PP_kinase_C_1"/>
</dbReference>
<dbReference type="GO" id="GO:0046872">
    <property type="term" value="F:metal ion binding"/>
    <property type="evidence" value="ECO:0007669"/>
    <property type="project" value="UniProtKB-KW"/>
</dbReference>
<dbReference type="NCBIfam" id="NF003917">
    <property type="entry name" value="PRK05443.1-1"/>
    <property type="match status" value="1"/>
</dbReference>
<reference evidence="12 13" key="1">
    <citation type="journal article" date="2019" name="ISME J.">
        <title>Insights into ecological role of a new deltaproteobacterial order Candidatus Acidulodesulfobacterales by metagenomics and metatranscriptomics.</title>
        <authorList>
            <person name="Tan S."/>
            <person name="Liu J."/>
            <person name="Fang Y."/>
            <person name="Hedlund B.P."/>
            <person name="Lian Z.H."/>
            <person name="Huang L.Y."/>
            <person name="Li J.T."/>
            <person name="Huang L.N."/>
            <person name="Li W.J."/>
            <person name="Jiang H.C."/>
            <person name="Dong H.L."/>
            <person name="Shu W.S."/>
        </authorList>
    </citation>
    <scope>NUCLEOTIDE SEQUENCE [LARGE SCALE GENOMIC DNA]</scope>
    <source>
        <strain evidence="12">AP1</strain>
    </source>
</reference>
<dbReference type="InterPro" id="IPR025198">
    <property type="entry name" value="PPK_N_dom"/>
</dbReference>
<dbReference type="Pfam" id="PF02503">
    <property type="entry name" value="PP_kinase"/>
    <property type="match status" value="1"/>
</dbReference>
<feature type="domain" description="Polyphosphate kinase N-terminal" evidence="9">
    <location>
        <begin position="13"/>
        <end position="116"/>
    </location>
</feature>
<dbReference type="InterPro" id="IPR024953">
    <property type="entry name" value="PP_kinase_middle"/>
</dbReference>
<dbReference type="Gene3D" id="1.20.58.310">
    <property type="entry name" value="Polyphosphate kinase N-terminal domain"/>
    <property type="match status" value="1"/>
</dbReference>